<proteinExistence type="predicted"/>
<dbReference type="Gene3D" id="2.60.40.10">
    <property type="entry name" value="Immunoglobulins"/>
    <property type="match status" value="1"/>
</dbReference>
<dbReference type="InterPro" id="IPR013783">
    <property type="entry name" value="Ig-like_fold"/>
</dbReference>
<dbReference type="RefSeq" id="WP_345265135.1">
    <property type="nucleotide sequence ID" value="NZ_BAABHB010000002.1"/>
</dbReference>
<evidence type="ECO:0000313" key="3">
    <source>
        <dbReference type="EMBL" id="GAA4400105.1"/>
    </source>
</evidence>
<keyword evidence="4" id="KW-1185">Reference proteome</keyword>
<evidence type="ECO:0000313" key="4">
    <source>
        <dbReference type="Proteomes" id="UP001500936"/>
    </source>
</evidence>
<dbReference type="SUPFAM" id="SSF81296">
    <property type="entry name" value="E set domains"/>
    <property type="match status" value="1"/>
</dbReference>
<feature type="domain" description="IPT/TIG" evidence="2">
    <location>
        <begin position="46"/>
        <end position="119"/>
    </location>
</feature>
<gene>
    <name evidence="3" type="ORF">GCM10023187_12900</name>
</gene>
<organism evidence="3 4">
    <name type="scientific">Nibrella viscosa</name>
    <dbReference type="NCBI Taxonomy" id="1084524"/>
    <lineage>
        <taxon>Bacteria</taxon>
        <taxon>Pseudomonadati</taxon>
        <taxon>Bacteroidota</taxon>
        <taxon>Cytophagia</taxon>
        <taxon>Cytophagales</taxon>
        <taxon>Spirosomataceae</taxon>
        <taxon>Nibrella</taxon>
    </lineage>
</organism>
<sequence>MKTSRNFFALFLFATVLLMSACEPNMSITPQAGQQPAFNLNQETTPSIRYMLPLSGAVGTPVRLYGQHFSLTASDNQVWFGDTPATAVKAASTRELIVEVPAGARSGAIRIFVNGQNYTGSVFTVTSPD</sequence>
<dbReference type="Pfam" id="PF01833">
    <property type="entry name" value="TIG"/>
    <property type="match status" value="1"/>
</dbReference>
<dbReference type="CDD" id="cd00102">
    <property type="entry name" value="IPT"/>
    <property type="match status" value="1"/>
</dbReference>
<feature type="chain" id="PRO_5046847774" description="IPT/TIG domain-containing protein" evidence="1">
    <location>
        <begin position="22"/>
        <end position="129"/>
    </location>
</feature>
<evidence type="ECO:0000256" key="1">
    <source>
        <dbReference type="SAM" id="SignalP"/>
    </source>
</evidence>
<feature type="signal peptide" evidence="1">
    <location>
        <begin position="1"/>
        <end position="21"/>
    </location>
</feature>
<dbReference type="Proteomes" id="UP001500936">
    <property type="component" value="Unassembled WGS sequence"/>
</dbReference>
<reference evidence="4" key="1">
    <citation type="journal article" date="2019" name="Int. J. Syst. Evol. Microbiol.">
        <title>The Global Catalogue of Microorganisms (GCM) 10K type strain sequencing project: providing services to taxonomists for standard genome sequencing and annotation.</title>
        <authorList>
            <consortium name="The Broad Institute Genomics Platform"/>
            <consortium name="The Broad Institute Genome Sequencing Center for Infectious Disease"/>
            <person name="Wu L."/>
            <person name="Ma J."/>
        </authorList>
    </citation>
    <scope>NUCLEOTIDE SEQUENCE [LARGE SCALE GENOMIC DNA]</scope>
    <source>
        <strain evidence="4">JCM 17925</strain>
    </source>
</reference>
<dbReference type="InterPro" id="IPR002909">
    <property type="entry name" value="IPT_dom"/>
</dbReference>
<comment type="caution">
    <text evidence="3">The sequence shown here is derived from an EMBL/GenBank/DDBJ whole genome shotgun (WGS) entry which is preliminary data.</text>
</comment>
<dbReference type="EMBL" id="BAABHB010000002">
    <property type="protein sequence ID" value="GAA4400105.1"/>
    <property type="molecule type" value="Genomic_DNA"/>
</dbReference>
<name>A0ABP8K4X9_9BACT</name>
<dbReference type="PROSITE" id="PS51257">
    <property type="entry name" value="PROKAR_LIPOPROTEIN"/>
    <property type="match status" value="1"/>
</dbReference>
<protein>
    <recommendedName>
        <fullName evidence="2">IPT/TIG domain-containing protein</fullName>
    </recommendedName>
</protein>
<evidence type="ECO:0000259" key="2">
    <source>
        <dbReference type="Pfam" id="PF01833"/>
    </source>
</evidence>
<keyword evidence="1" id="KW-0732">Signal</keyword>
<accession>A0ABP8K4X9</accession>
<dbReference type="InterPro" id="IPR014756">
    <property type="entry name" value="Ig_E-set"/>
</dbReference>